<gene>
    <name evidence="2" type="ORF">QO012_001726</name>
</gene>
<evidence type="ECO:0000256" key="1">
    <source>
        <dbReference type="SAM" id="Phobius"/>
    </source>
</evidence>
<dbReference type="Proteomes" id="UP001231124">
    <property type="component" value="Unassembled WGS sequence"/>
</dbReference>
<accession>A0ABU0HY28</accession>
<comment type="caution">
    <text evidence="2">The sequence shown here is derived from an EMBL/GenBank/DDBJ whole genome shotgun (WGS) entry which is preliminary data.</text>
</comment>
<protein>
    <submittedName>
        <fullName evidence="2">Uncharacterized protein</fullName>
    </submittedName>
</protein>
<keyword evidence="3" id="KW-1185">Reference proteome</keyword>
<organism evidence="2 3">
    <name type="scientific">Methylobacterium aerolatum</name>
    <dbReference type="NCBI Taxonomy" id="418708"/>
    <lineage>
        <taxon>Bacteria</taxon>
        <taxon>Pseudomonadati</taxon>
        <taxon>Pseudomonadota</taxon>
        <taxon>Alphaproteobacteria</taxon>
        <taxon>Hyphomicrobiales</taxon>
        <taxon>Methylobacteriaceae</taxon>
        <taxon>Methylobacterium</taxon>
    </lineage>
</organism>
<keyword evidence="1" id="KW-0472">Membrane</keyword>
<sequence length="68" mass="6988">MPAGSHGAHRGSEMVGRIWEAVKATLAVAALIAAALLSADKLDRERGSATRNAVLVEPLTTGAIPPSR</sequence>
<evidence type="ECO:0000313" key="3">
    <source>
        <dbReference type="Proteomes" id="UP001231124"/>
    </source>
</evidence>
<proteinExistence type="predicted"/>
<dbReference type="EMBL" id="JAUSVP010000004">
    <property type="protein sequence ID" value="MDQ0447230.1"/>
    <property type="molecule type" value="Genomic_DNA"/>
</dbReference>
<reference evidence="2 3" key="1">
    <citation type="submission" date="2023-07" db="EMBL/GenBank/DDBJ databases">
        <title>Genomic Encyclopedia of Type Strains, Phase IV (KMG-IV): sequencing the most valuable type-strain genomes for metagenomic binning, comparative biology and taxonomic classification.</title>
        <authorList>
            <person name="Goeker M."/>
        </authorList>
    </citation>
    <scope>NUCLEOTIDE SEQUENCE [LARGE SCALE GENOMIC DNA]</scope>
    <source>
        <strain evidence="2 3">DSM 19013</strain>
    </source>
</reference>
<name>A0ABU0HY28_9HYPH</name>
<evidence type="ECO:0000313" key="2">
    <source>
        <dbReference type="EMBL" id="MDQ0447230.1"/>
    </source>
</evidence>
<keyword evidence="1" id="KW-1133">Transmembrane helix</keyword>
<feature type="transmembrane region" description="Helical" evidence="1">
    <location>
        <begin position="21"/>
        <end position="39"/>
    </location>
</feature>
<keyword evidence="1" id="KW-0812">Transmembrane</keyword>